<proteinExistence type="predicted"/>
<dbReference type="Proteomes" id="UP000278475">
    <property type="component" value="Unassembled WGS sequence"/>
</dbReference>
<dbReference type="EMBL" id="QMQV01000212">
    <property type="protein sequence ID" value="RLE46031.1"/>
    <property type="molecule type" value="Genomic_DNA"/>
</dbReference>
<sequence length="185" mass="20963">MSLLSGIIKRFGTILATLALTLLILSFIQFPLASISGQSVIRPKEAHMRAFVNYQIAEHLKISVRSNSSLILYFLNLPTEQPVEPYLFNVLNQEQLNSFLQEHFNQLFKKISLNANEELSFIVPYTQTLVLIANNPSSFHADFKYSIESVVPLVNPDYQPNLVIIFVIGIILAIIDRIIKRTKSS</sequence>
<comment type="caution">
    <text evidence="2">The sequence shown here is derived from an EMBL/GenBank/DDBJ whole genome shotgun (WGS) entry which is preliminary data.</text>
</comment>
<evidence type="ECO:0000313" key="3">
    <source>
        <dbReference type="Proteomes" id="UP000278475"/>
    </source>
</evidence>
<accession>A0A497EK45</accession>
<keyword evidence="1" id="KW-0472">Membrane</keyword>
<feature type="transmembrane region" description="Helical" evidence="1">
    <location>
        <begin position="162"/>
        <end position="179"/>
    </location>
</feature>
<gene>
    <name evidence="2" type="ORF">DRJ31_10505</name>
</gene>
<name>A0A497EK45_9CREN</name>
<organism evidence="2 3">
    <name type="scientific">Thermoproteota archaeon</name>
    <dbReference type="NCBI Taxonomy" id="2056631"/>
    <lineage>
        <taxon>Archaea</taxon>
        <taxon>Thermoproteota</taxon>
    </lineage>
</organism>
<evidence type="ECO:0000313" key="2">
    <source>
        <dbReference type="EMBL" id="RLE46031.1"/>
    </source>
</evidence>
<protein>
    <submittedName>
        <fullName evidence="2">Uncharacterized protein</fullName>
    </submittedName>
</protein>
<evidence type="ECO:0000256" key="1">
    <source>
        <dbReference type="SAM" id="Phobius"/>
    </source>
</evidence>
<keyword evidence="1" id="KW-1133">Transmembrane helix</keyword>
<keyword evidence="1" id="KW-0812">Transmembrane</keyword>
<reference evidence="2 3" key="1">
    <citation type="submission" date="2018-06" db="EMBL/GenBank/DDBJ databases">
        <title>Extensive metabolic versatility and redundancy in microbially diverse, dynamic hydrothermal sediments.</title>
        <authorList>
            <person name="Dombrowski N."/>
            <person name="Teske A."/>
            <person name="Baker B.J."/>
        </authorList>
    </citation>
    <scope>NUCLEOTIDE SEQUENCE [LARGE SCALE GENOMIC DNA]</scope>
    <source>
        <strain evidence="2">B66_G16</strain>
    </source>
</reference>
<dbReference type="AlphaFoldDB" id="A0A497EK45"/>